<sequence>MVLLLVSLLVAMQLKEVAIQSGASDYLLGIKQLWQLYCNVGISFHLQVLLDSSKGMLYDLPFFTNECKFKEILLPNNDNA</sequence>
<organism evidence="2 3">
    <name type="scientific">Heterocephalus glaber</name>
    <name type="common">Naked mole rat</name>
    <dbReference type="NCBI Taxonomy" id="10181"/>
    <lineage>
        <taxon>Eukaryota</taxon>
        <taxon>Metazoa</taxon>
        <taxon>Chordata</taxon>
        <taxon>Craniata</taxon>
        <taxon>Vertebrata</taxon>
        <taxon>Euteleostomi</taxon>
        <taxon>Mammalia</taxon>
        <taxon>Eutheria</taxon>
        <taxon>Euarchontoglires</taxon>
        <taxon>Glires</taxon>
        <taxon>Rodentia</taxon>
        <taxon>Hystricomorpha</taxon>
        <taxon>Bathyergidae</taxon>
        <taxon>Heterocephalus</taxon>
    </lineage>
</organism>
<accession>G5BIG5</accession>
<reference evidence="2 3" key="1">
    <citation type="journal article" date="2011" name="Nature">
        <title>Genome sequencing reveals insights into physiology and longevity of the naked mole rat.</title>
        <authorList>
            <person name="Kim E.B."/>
            <person name="Fang X."/>
            <person name="Fushan A.A."/>
            <person name="Huang Z."/>
            <person name="Lobanov A.V."/>
            <person name="Han L."/>
            <person name="Marino S.M."/>
            <person name="Sun X."/>
            <person name="Turanov A.A."/>
            <person name="Yang P."/>
            <person name="Yim S.H."/>
            <person name="Zhao X."/>
            <person name="Kasaikina M.V."/>
            <person name="Stoletzki N."/>
            <person name="Peng C."/>
            <person name="Polak P."/>
            <person name="Xiong Z."/>
            <person name="Kiezun A."/>
            <person name="Zhu Y."/>
            <person name="Chen Y."/>
            <person name="Kryukov G.V."/>
            <person name="Zhang Q."/>
            <person name="Peshkin L."/>
            <person name="Yang L."/>
            <person name="Bronson R.T."/>
            <person name="Buffenstein R."/>
            <person name="Wang B."/>
            <person name="Han C."/>
            <person name="Li Q."/>
            <person name="Chen L."/>
            <person name="Zhao W."/>
            <person name="Sunyaev S.R."/>
            <person name="Park T.J."/>
            <person name="Zhang G."/>
            <person name="Wang J."/>
            <person name="Gladyshev V.N."/>
        </authorList>
    </citation>
    <scope>NUCLEOTIDE SEQUENCE [LARGE SCALE GENOMIC DNA]</scope>
</reference>
<evidence type="ECO:0000256" key="1">
    <source>
        <dbReference type="SAM" id="SignalP"/>
    </source>
</evidence>
<dbReference type="SUPFAM" id="SSF50353">
    <property type="entry name" value="Cytokine"/>
    <property type="match status" value="1"/>
</dbReference>
<evidence type="ECO:0000313" key="2">
    <source>
        <dbReference type="EMBL" id="EHB09076.1"/>
    </source>
</evidence>
<keyword evidence="1" id="KW-0732">Signal</keyword>
<dbReference type="InterPro" id="IPR008996">
    <property type="entry name" value="IL1/FGF"/>
</dbReference>
<protein>
    <submittedName>
        <fullName evidence="2">Fibroblast growth factor 4</fullName>
    </submittedName>
</protein>
<dbReference type="EMBL" id="JH170425">
    <property type="protein sequence ID" value="EHB09076.1"/>
    <property type="molecule type" value="Genomic_DNA"/>
</dbReference>
<name>G5BIG5_HETGA</name>
<proteinExistence type="predicted"/>
<gene>
    <name evidence="2" type="ORF">GW7_04440</name>
</gene>
<dbReference type="AlphaFoldDB" id="G5BIG5"/>
<dbReference type="STRING" id="10181.G5BIG5"/>
<evidence type="ECO:0000313" key="3">
    <source>
        <dbReference type="Proteomes" id="UP000006813"/>
    </source>
</evidence>
<dbReference type="InParanoid" id="G5BIG5"/>
<dbReference type="Proteomes" id="UP000006813">
    <property type="component" value="Unassembled WGS sequence"/>
</dbReference>
<feature type="chain" id="PRO_5003474363" evidence="1">
    <location>
        <begin position="20"/>
        <end position="80"/>
    </location>
</feature>
<feature type="signal peptide" evidence="1">
    <location>
        <begin position="1"/>
        <end position="19"/>
    </location>
</feature>